<sequence length="157" mass="17438">MNNPYAKQQQSALQHATPQAAEGWALIEMARRLDSAVQEPVDEQKILEMTRLNWRIWTIIQSELVDPECQIPREIRENLINLSNFIDKRSADIIAAPAPEKLAVLININRQIGAGLMETPSEDQNATADQGDQPAEGSQTASPPDAEALRKITDQEA</sequence>
<comment type="caution">
    <text evidence="2">The sequence shown here is derived from an EMBL/GenBank/DDBJ whole genome shotgun (WGS) entry which is preliminary data.</text>
</comment>
<dbReference type="InterPro" id="IPR010845">
    <property type="entry name" value="FlaF"/>
</dbReference>
<dbReference type="GO" id="GO:0044781">
    <property type="term" value="P:bacterial-type flagellum organization"/>
    <property type="evidence" value="ECO:0007669"/>
    <property type="project" value="InterPro"/>
</dbReference>
<accession>A0A3D9HSE2</accession>
<feature type="compositionally biased region" description="Basic and acidic residues" evidence="1">
    <location>
        <begin position="147"/>
        <end position="157"/>
    </location>
</feature>
<keyword evidence="2" id="KW-0969">Cilium</keyword>
<reference evidence="2 3" key="1">
    <citation type="submission" date="2018-07" db="EMBL/GenBank/DDBJ databases">
        <title>Genomic Encyclopedia of Type Strains, Phase III (KMG-III): the genomes of soil and plant-associated and newly described type strains.</title>
        <authorList>
            <person name="Whitman W."/>
        </authorList>
    </citation>
    <scope>NUCLEOTIDE SEQUENCE [LARGE SCALE GENOMIC DNA]</scope>
    <source>
        <strain evidence="2 3">CECT 8488</strain>
    </source>
</reference>
<proteinExistence type="predicted"/>
<dbReference type="RefSeq" id="WP_181905249.1">
    <property type="nucleotide sequence ID" value="NZ_QRDW01000002.1"/>
</dbReference>
<keyword evidence="2" id="KW-0282">Flagellum</keyword>
<dbReference type="EMBL" id="QRDW01000002">
    <property type="protein sequence ID" value="RED52433.1"/>
    <property type="molecule type" value="Genomic_DNA"/>
</dbReference>
<dbReference type="AlphaFoldDB" id="A0A3D9HSE2"/>
<evidence type="ECO:0000313" key="2">
    <source>
        <dbReference type="EMBL" id="RED52433.1"/>
    </source>
</evidence>
<gene>
    <name evidence="2" type="ORF">DFP90_102454</name>
</gene>
<dbReference type="Proteomes" id="UP000256845">
    <property type="component" value="Unassembled WGS sequence"/>
</dbReference>
<organism evidence="2 3">
    <name type="scientific">Aestuariispira insulae</name>
    <dbReference type="NCBI Taxonomy" id="1461337"/>
    <lineage>
        <taxon>Bacteria</taxon>
        <taxon>Pseudomonadati</taxon>
        <taxon>Pseudomonadota</taxon>
        <taxon>Alphaproteobacteria</taxon>
        <taxon>Rhodospirillales</taxon>
        <taxon>Kiloniellaceae</taxon>
        <taxon>Aestuariispira</taxon>
    </lineage>
</organism>
<name>A0A3D9HSE2_9PROT</name>
<evidence type="ECO:0000313" key="3">
    <source>
        <dbReference type="Proteomes" id="UP000256845"/>
    </source>
</evidence>
<evidence type="ECO:0000256" key="1">
    <source>
        <dbReference type="SAM" id="MobiDB-lite"/>
    </source>
</evidence>
<feature type="compositionally biased region" description="Polar residues" evidence="1">
    <location>
        <begin position="122"/>
        <end position="142"/>
    </location>
</feature>
<keyword evidence="3" id="KW-1185">Reference proteome</keyword>
<feature type="region of interest" description="Disordered" evidence="1">
    <location>
        <begin position="118"/>
        <end position="157"/>
    </location>
</feature>
<dbReference type="Pfam" id="PF07309">
    <property type="entry name" value="FlaF"/>
    <property type="match status" value="1"/>
</dbReference>
<protein>
    <submittedName>
        <fullName evidence="2">Flagellar protein FlaF</fullName>
    </submittedName>
</protein>
<keyword evidence="2" id="KW-0966">Cell projection</keyword>